<organism evidence="2">
    <name type="scientific">Anguilla anguilla</name>
    <name type="common">European freshwater eel</name>
    <name type="synonym">Muraena anguilla</name>
    <dbReference type="NCBI Taxonomy" id="7936"/>
    <lineage>
        <taxon>Eukaryota</taxon>
        <taxon>Metazoa</taxon>
        <taxon>Chordata</taxon>
        <taxon>Craniata</taxon>
        <taxon>Vertebrata</taxon>
        <taxon>Euteleostomi</taxon>
        <taxon>Actinopterygii</taxon>
        <taxon>Neopterygii</taxon>
        <taxon>Teleostei</taxon>
        <taxon>Anguilliformes</taxon>
        <taxon>Anguillidae</taxon>
        <taxon>Anguilla</taxon>
    </lineage>
</organism>
<reference evidence="2" key="2">
    <citation type="journal article" date="2015" name="Fish Shellfish Immunol.">
        <title>Early steps in the European eel (Anguilla anguilla)-Vibrio vulnificus interaction in the gills: Role of the RtxA13 toxin.</title>
        <authorList>
            <person name="Callol A."/>
            <person name="Pajuelo D."/>
            <person name="Ebbesson L."/>
            <person name="Teles M."/>
            <person name="MacKenzie S."/>
            <person name="Amaro C."/>
        </authorList>
    </citation>
    <scope>NUCLEOTIDE SEQUENCE</scope>
</reference>
<proteinExistence type="predicted"/>
<dbReference type="AlphaFoldDB" id="A0A0E9PZD4"/>
<feature type="compositionally biased region" description="Basic residues" evidence="1">
    <location>
        <begin position="13"/>
        <end position="28"/>
    </location>
</feature>
<dbReference type="EMBL" id="GBXM01098581">
    <property type="protein sequence ID" value="JAH09996.1"/>
    <property type="molecule type" value="Transcribed_RNA"/>
</dbReference>
<accession>A0A0E9PZD4</accession>
<protein>
    <submittedName>
        <fullName evidence="2">Uncharacterized protein</fullName>
    </submittedName>
</protein>
<name>A0A0E9PZD4_ANGAN</name>
<sequence>MHGGREVGSRSRPLIKHCSKPVHRGTYR</sequence>
<reference evidence="2" key="1">
    <citation type="submission" date="2014-11" db="EMBL/GenBank/DDBJ databases">
        <authorList>
            <person name="Amaro Gonzalez C."/>
        </authorList>
    </citation>
    <scope>NUCLEOTIDE SEQUENCE</scope>
</reference>
<evidence type="ECO:0000256" key="1">
    <source>
        <dbReference type="SAM" id="MobiDB-lite"/>
    </source>
</evidence>
<evidence type="ECO:0000313" key="2">
    <source>
        <dbReference type="EMBL" id="JAH09996.1"/>
    </source>
</evidence>
<feature type="region of interest" description="Disordered" evidence="1">
    <location>
        <begin position="1"/>
        <end position="28"/>
    </location>
</feature>